<evidence type="ECO:0000256" key="3">
    <source>
        <dbReference type="ARBA" id="ARBA00022448"/>
    </source>
</evidence>
<feature type="transmembrane region" description="Helical" evidence="9">
    <location>
        <begin position="236"/>
        <end position="260"/>
    </location>
</feature>
<dbReference type="OrthoDB" id="3222at2759"/>
<dbReference type="STRING" id="318479.A0A0N4UFZ3"/>
<dbReference type="InterPro" id="IPR023271">
    <property type="entry name" value="Aquaporin-like"/>
</dbReference>
<dbReference type="AlphaFoldDB" id="A0A0N4UFZ3"/>
<dbReference type="PANTHER" id="PTHR43829:SF5">
    <property type="entry name" value="AQUAPORIN-9"/>
    <property type="match status" value="1"/>
</dbReference>
<evidence type="ECO:0000256" key="7">
    <source>
        <dbReference type="ARBA" id="ARBA00045280"/>
    </source>
</evidence>
<protein>
    <submittedName>
        <fullName evidence="13">Aquaporin-9</fullName>
    </submittedName>
</protein>
<organism evidence="11 13">
    <name type="scientific">Dracunculus medinensis</name>
    <name type="common">Guinea worm</name>
    <dbReference type="NCBI Taxonomy" id="318479"/>
    <lineage>
        <taxon>Eukaryota</taxon>
        <taxon>Metazoa</taxon>
        <taxon>Ecdysozoa</taxon>
        <taxon>Nematoda</taxon>
        <taxon>Chromadorea</taxon>
        <taxon>Rhabditida</taxon>
        <taxon>Spirurina</taxon>
        <taxon>Dracunculoidea</taxon>
        <taxon>Dracunculidae</taxon>
        <taxon>Dracunculus</taxon>
    </lineage>
</organism>
<evidence type="ECO:0000256" key="6">
    <source>
        <dbReference type="ARBA" id="ARBA00023136"/>
    </source>
</evidence>
<dbReference type="NCBIfam" id="TIGR00861">
    <property type="entry name" value="MIP"/>
    <property type="match status" value="1"/>
</dbReference>
<dbReference type="Proteomes" id="UP000038040">
    <property type="component" value="Unplaced"/>
</dbReference>
<dbReference type="GO" id="GO:0015250">
    <property type="term" value="F:water channel activity"/>
    <property type="evidence" value="ECO:0007669"/>
    <property type="project" value="TreeGrafter"/>
</dbReference>
<feature type="transmembrane region" description="Helical" evidence="9">
    <location>
        <begin position="51"/>
        <end position="70"/>
    </location>
</feature>
<dbReference type="WBParaSite" id="DME_0000638501-mRNA-1">
    <property type="protein sequence ID" value="DME_0000638501-mRNA-1"/>
    <property type="gene ID" value="DME_0000638501"/>
</dbReference>
<comment type="similarity">
    <text evidence="2 8">Belongs to the MIP/aquaporin (TC 1.A.8) family.</text>
</comment>
<reference evidence="13" key="1">
    <citation type="submission" date="2017-02" db="UniProtKB">
        <authorList>
            <consortium name="WormBaseParasite"/>
        </authorList>
    </citation>
    <scope>IDENTIFICATION</scope>
</reference>
<dbReference type="EMBL" id="UYYG01001183">
    <property type="protein sequence ID" value="VDN59523.1"/>
    <property type="molecule type" value="Genomic_DNA"/>
</dbReference>
<dbReference type="PANTHER" id="PTHR43829">
    <property type="entry name" value="AQUAPORIN OR AQUAGLYCEROPORIN RELATED"/>
    <property type="match status" value="1"/>
</dbReference>
<evidence type="ECO:0000256" key="2">
    <source>
        <dbReference type="ARBA" id="ARBA00006175"/>
    </source>
</evidence>
<comment type="function">
    <text evidence="7">Aquaglyceroporin that may modulate the water content and osmolytes during anhydrobiosis.</text>
</comment>
<keyword evidence="5 9" id="KW-1133">Transmembrane helix</keyword>
<evidence type="ECO:0000256" key="4">
    <source>
        <dbReference type="ARBA" id="ARBA00022692"/>
    </source>
</evidence>
<feature type="transmembrane region" description="Helical" evidence="9">
    <location>
        <begin position="187"/>
        <end position="207"/>
    </location>
</feature>
<dbReference type="InterPro" id="IPR050363">
    <property type="entry name" value="MIP/Aquaporin"/>
</dbReference>
<evidence type="ECO:0000313" key="11">
    <source>
        <dbReference type="Proteomes" id="UP000038040"/>
    </source>
</evidence>
<evidence type="ECO:0000256" key="5">
    <source>
        <dbReference type="ARBA" id="ARBA00022989"/>
    </source>
</evidence>
<dbReference type="GO" id="GO:0016323">
    <property type="term" value="C:basolateral plasma membrane"/>
    <property type="evidence" value="ECO:0007669"/>
    <property type="project" value="TreeGrafter"/>
</dbReference>
<keyword evidence="6 9" id="KW-0472">Membrane</keyword>
<dbReference type="Gene3D" id="1.20.1080.10">
    <property type="entry name" value="Glycerol uptake facilitator protein"/>
    <property type="match status" value="1"/>
</dbReference>
<dbReference type="InterPro" id="IPR000425">
    <property type="entry name" value="MIP"/>
</dbReference>
<feature type="transmembrane region" description="Helical" evidence="9">
    <location>
        <begin position="155"/>
        <end position="175"/>
    </location>
</feature>
<comment type="subcellular location">
    <subcellularLocation>
        <location evidence="1">Membrane</location>
        <topology evidence="1">Multi-pass membrane protein</topology>
    </subcellularLocation>
</comment>
<gene>
    <name evidence="10" type="ORF">DME_LOCUS9496</name>
</gene>
<dbReference type="GO" id="GO:0015254">
    <property type="term" value="F:glycerol channel activity"/>
    <property type="evidence" value="ECO:0007669"/>
    <property type="project" value="TreeGrafter"/>
</dbReference>
<proteinExistence type="inferred from homology"/>
<evidence type="ECO:0000256" key="8">
    <source>
        <dbReference type="RuleBase" id="RU000477"/>
    </source>
</evidence>
<evidence type="ECO:0000256" key="9">
    <source>
        <dbReference type="SAM" id="Phobius"/>
    </source>
</evidence>
<keyword evidence="4 8" id="KW-0812">Transmembrane</keyword>
<reference evidence="10 12" key="2">
    <citation type="submission" date="2018-11" db="EMBL/GenBank/DDBJ databases">
        <authorList>
            <consortium name="Pathogen Informatics"/>
        </authorList>
    </citation>
    <scope>NUCLEOTIDE SEQUENCE [LARGE SCALE GENOMIC DNA]</scope>
</reference>
<evidence type="ECO:0000313" key="13">
    <source>
        <dbReference type="WBParaSite" id="DME_0000638501-mRNA-1"/>
    </source>
</evidence>
<evidence type="ECO:0000313" key="12">
    <source>
        <dbReference type="Proteomes" id="UP000274756"/>
    </source>
</evidence>
<feature type="transmembrane region" description="Helical" evidence="9">
    <location>
        <begin position="25"/>
        <end position="44"/>
    </location>
</feature>
<evidence type="ECO:0000256" key="1">
    <source>
        <dbReference type="ARBA" id="ARBA00004141"/>
    </source>
</evidence>
<dbReference type="PRINTS" id="PR00783">
    <property type="entry name" value="MINTRINSICP"/>
</dbReference>
<dbReference type="SUPFAM" id="SSF81338">
    <property type="entry name" value="Aquaporin-like"/>
    <property type="match status" value="1"/>
</dbReference>
<feature type="transmembrane region" description="Helical" evidence="9">
    <location>
        <begin position="94"/>
        <end position="120"/>
    </location>
</feature>
<sequence>MTSLERCRQLLHLRNPLLANTLTEFYATCLLLFIGIGIVCQFELSNKSLNTWVQINFGWGFAIMFCVYTASKTSGGHLNPAISFMFYTLGKIPFSYVIAYSVAQTVGAFIGTALAFLVYYDQIWHTLGAERIAVGVNATATLFTSMPAPHVSNTIAFYDQFVGTGFLALFVIVVIDKRIDLHPSIHALLIGLLIAMIGMAFGMNVGYPINPARDLAPRIFAAMIGYGTEVFTYHNYYFWIPIVAPFFGATFAAWSFYIFVGFHIPDNEETVPLKSQLDL</sequence>
<dbReference type="Proteomes" id="UP000274756">
    <property type="component" value="Unassembled WGS sequence"/>
</dbReference>
<accession>A0A0N4UFZ3</accession>
<dbReference type="Pfam" id="PF00230">
    <property type="entry name" value="MIP"/>
    <property type="match status" value="1"/>
</dbReference>
<keyword evidence="3 8" id="KW-0813">Transport</keyword>
<keyword evidence="12" id="KW-1185">Reference proteome</keyword>
<name>A0A0N4UFZ3_DRAME</name>
<dbReference type="CDD" id="cd00333">
    <property type="entry name" value="MIP"/>
    <property type="match status" value="1"/>
</dbReference>
<evidence type="ECO:0000313" key="10">
    <source>
        <dbReference type="EMBL" id="VDN59523.1"/>
    </source>
</evidence>